<evidence type="ECO:0000313" key="2">
    <source>
        <dbReference type="EMBL" id="SEM78387.1"/>
    </source>
</evidence>
<keyword evidence="3" id="KW-1185">Reference proteome</keyword>
<sequence length="97" mass="11630">MIMTYKLILKSNAHKDLAEAIEYYQSKRKGLGLRFLKCVQKFFDRITKSPHHYPLKSNNFREAYIQKFPYVIIYEIIDKEVVVFSVFNTHQNQTKKP</sequence>
<dbReference type="Gene3D" id="3.30.2310.20">
    <property type="entry name" value="RelE-like"/>
    <property type="match status" value="1"/>
</dbReference>
<dbReference type="EMBL" id="FOBV01000006">
    <property type="protein sequence ID" value="SEM78387.1"/>
    <property type="molecule type" value="Genomic_DNA"/>
</dbReference>
<dbReference type="SUPFAM" id="SSF143011">
    <property type="entry name" value="RelE-like"/>
    <property type="match status" value="1"/>
</dbReference>
<dbReference type="OrthoDB" id="595476at2"/>
<dbReference type="AlphaFoldDB" id="A0A1H8B951"/>
<protein>
    <submittedName>
        <fullName evidence="2">ParE toxin of type II toxin-antitoxin system, parDE</fullName>
    </submittedName>
</protein>
<reference evidence="3" key="1">
    <citation type="submission" date="2016-10" db="EMBL/GenBank/DDBJ databases">
        <authorList>
            <person name="Varghese N."/>
            <person name="Submissions S."/>
        </authorList>
    </citation>
    <scope>NUCLEOTIDE SEQUENCE [LARGE SCALE GENOMIC DNA]</scope>
    <source>
        <strain evidence="3">DSM 17453</strain>
    </source>
</reference>
<dbReference type="Proteomes" id="UP000199450">
    <property type="component" value="Unassembled WGS sequence"/>
</dbReference>
<accession>A0A1H8B951</accession>
<dbReference type="InterPro" id="IPR007712">
    <property type="entry name" value="RelE/ParE_toxin"/>
</dbReference>
<gene>
    <name evidence="2" type="ORF">SAMN05421856_106271</name>
</gene>
<name>A0A1H8B951_9FLAO</name>
<organism evidence="2 3">
    <name type="scientific">Chryseobacterium taichungense</name>
    <dbReference type="NCBI Taxonomy" id="295069"/>
    <lineage>
        <taxon>Bacteria</taxon>
        <taxon>Pseudomonadati</taxon>
        <taxon>Bacteroidota</taxon>
        <taxon>Flavobacteriia</taxon>
        <taxon>Flavobacteriales</taxon>
        <taxon>Weeksellaceae</taxon>
        <taxon>Chryseobacterium group</taxon>
        <taxon>Chryseobacterium</taxon>
    </lineage>
</organism>
<evidence type="ECO:0000256" key="1">
    <source>
        <dbReference type="ARBA" id="ARBA00022649"/>
    </source>
</evidence>
<dbReference type="RefSeq" id="WP_090000690.1">
    <property type="nucleotide sequence ID" value="NZ_FOBV01000006.1"/>
</dbReference>
<proteinExistence type="predicted"/>
<evidence type="ECO:0000313" key="3">
    <source>
        <dbReference type="Proteomes" id="UP000199450"/>
    </source>
</evidence>
<dbReference type="InterPro" id="IPR035093">
    <property type="entry name" value="RelE/ParE_toxin_dom_sf"/>
</dbReference>
<dbReference type="STRING" id="295069.SAMN05421856_106271"/>
<dbReference type="Pfam" id="PF05016">
    <property type="entry name" value="ParE_toxin"/>
    <property type="match status" value="1"/>
</dbReference>
<keyword evidence="1" id="KW-1277">Toxin-antitoxin system</keyword>